<dbReference type="PANTHER" id="PTHR43401">
    <property type="entry name" value="L-THREONINE 3-DEHYDROGENASE"/>
    <property type="match status" value="1"/>
</dbReference>
<dbReference type="Proteomes" id="UP000220836">
    <property type="component" value="Unassembled WGS sequence"/>
</dbReference>
<dbReference type="PANTHER" id="PTHR43401:SF2">
    <property type="entry name" value="L-THREONINE 3-DEHYDROGENASE"/>
    <property type="match status" value="1"/>
</dbReference>
<dbReference type="InterPro" id="IPR011032">
    <property type="entry name" value="GroES-like_sf"/>
</dbReference>
<reference evidence="4 5" key="1">
    <citation type="submission" date="2017-05" db="EMBL/GenBank/DDBJ databases">
        <authorList>
            <person name="Song R."/>
            <person name="Chenine A.L."/>
            <person name="Ruprecht R.M."/>
        </authorList>
    </citation>
    <scope>NUCLEOTIDE SEQUENCE [LARGE SCALE GENOMIC DNA]</scope>
    <source>
        <strain evidence="4 5">CECT 8663</strain>
    </source>
</reference>
<evidence type="ECO:0000313" key="4">
    <source>
        <dbReference type="EMBL" id="SMX35973.1"/>
    </source>
</evidence>
<feature type="domain" description="Alcohol dehydrogenase-like N-terminal" evidence="3">
    <location>
        <begin position="24"/>
        <end position="128"/>
    </location>
</feature>
<evidence type="ECO:0000256" key="1">
    <source>
        <dbReference type="ARBA" id="ARBA00023002"/>
    </source>
</evidence>
<dbReference type="SUPFAM" id="SSF50129">
    <property type="entry name" value="GroES-like"/>
    <property type="match status" value="1"/>
</dbReference>
<keyword evidence="5" id="KW-1185">Reference proteome</keyword>
<evidence type="ECO:0000259" key="3">
    <source>
        <dbReference type="Pfam" id="PF08240"/>
    </source>
</evidence>
<dbReference type="InterPro" id="IPR013154">
    <property type="entry name" value="ADH-like_N"/>
</dbReference>
<dbReference type="InterPro" id="IPR013149">
    <property type="entry name" value="ADH-like_C"/>
</dbReference>
<dbReference type="Gene3D" id="3.40.50.720">
    <property type="entry name" value="NAD(P)-binding Rossmann-like Domain"/>
    <property type="match status" value="1"/>
</dbReference>
<dbReference type="RefSeq" id="WP_097803204.1">
    <property type="nucleotide sequence ID" value="NZ_FXYH01000002.1"/>
</dbReference>
<dbReference type="OrthoDB" id="9809185at2"/>
<evidence type="ECO:0000259" key="2">
    <source>
        <dbReference type="Pfam" id="PF00107"/>
    </source>
</evidence>
<dbReference type="EMBL" id="FXYH01000002">
    <property type="protein sequence ID" value="SMX35973.1"/>
    <property type="molecule type" value="Genomic_DNA"/>
</dbReference>
<sequence>MKALVYDGVEQLGFRDVADPEPRKEEQLIRVEAVGICGSDMHAYLGHDDRRPAPLILGHEAAGTIVGGSKDGVRVTVNPLVTCMICDACQAGRENLCAQRQIISMPPREGAFAQYLAMPDRNLVEIPDGTTTDKASLAEPLAVSWHAVRLALESLHMSMPKSALVIGGGAIGLAAALALTANGVTDVTIAEPNAARRTFLAQVCGQSVVETAEGSYGIVIDAVGYAATRRIASALAQPGGVIAHVGLGEDLGGLDVRRLTLQEITFIGTYTYTAQDFRDTAQAIFDGRLGPLDWPEKRALGDGFQAFQDLRAGAVSAPKIILDPWA</sequence>
<accession>A0A238JZN7</accession>
<gene>
    <name evidence="4" type="primary">yjjN</name>
    <name evidence="4" type="ORF">PEV8663_00656</name>
</gene>
<dbReference type="AlphaFoldDB" id="A0A238JZN7"/>
<protein>
    <submittedName>
        <fullName evidence="4">L-galactonate oxidoreductase</fullName>
        <ecNumber evidence="4">1.1.1.-</ecNumber>
    </submittedName>
</protein>
<evidence type="ECO:0000313" key="5">
    <source>
        <dbReference type="Proteomes" id="UP000220836"/>
    </source>
</evidence>
<feature type="domain" description="Alcohol dehydrogenase-like C-terminal" evidence="2">
    <location>
        <begin position="170"/>
        <end position="283"/>
    </location>
</feature>
<proteinExistence type="predicted"/>
<dbReference type="Pfam" id="PF00107">
    <property type="entry name" value="ADH_zinc_N"/>
    <property type="match status" value="1"/>
</dbReference>
<dbReference type="Pfam" id="PF08240">
    <property type="entry name" value="ADH_N"/>
    <property type="match status" value="1"/>
</dbReference>
<dbReference type="EC" id="1.1.1.-" evidence="4"/>
<dbReference type="InterPro" id="IPR036291">
    <property type="entry name" value="NAD(P)-bd_dom_sf"/>
</dbReference>
<dbReference type="Gene3D" id="3.90.180.10">
    <property type="entry name" value="Medium-chain alcohol dehydrogenases, catalytic domain"/>
    <property type="match status" value="1"/>
</dbReference>
<organism evidence="4 5">
    <name type="scientific">Pelagimonas varians</name>
    <dbReference type="NCBI Taxonomy" id="696760"/>
    <lineage>
        <taxon>Bacteria</taxon>
        <taxon>Pseudomonadati</taxon>
        <taxon>Pseudomonadota</taxon>
        <taxon>Alphaproteobacteria</taxon>
        <taxon>Rhodobacterales</taxon>
        <taxon>Roseobacteraceae</taxon>
        <taxon>Pelagimonas</taxon>
    </lineage>
</organism>
<dbReference type="SUPFAM" id="SSF51735">
    <property type="entry name" value="NAD(P)-binding Rossmann-fold domains"/>
    <property type="match status" value="1"/>
</dbReference>
<name>A0A238JZN7_9RHOB</name>
<keyword evidence="1 4" id="KW-0560">Oxidoreductase</keyword>
<dbReference type="GO" id="GO:0016491">
    <property type="term" value="F:oxidoreductase activity"/>
    <property type="evidence" value="ECO:0007669"/>
    <property type="project" value="UniProtKB-KW"/>
</dbReference>
<dbReference type="InterPro" id="IPR050129">
    <property type="entry name" value="Zn_alcohol_dh"/>
</dbReference>